<comment type="caution">
    <text evidence="1">The sequence shown here is derived from an EMBL/GenBank/DDBJ whole genome shotgun (WGS) entry which is preliminary data.</text>
</comment>
<evidence type="ECO:0000313" key="2">
    <source>
        <dbReference type="Proteomes" id="UP001550044"/>
    </source>
</evidence>
<accession>A0ABV2UDF0</accession>
<reference evidence="1 2" key="1">
    <citation type="submission" date="2024-06" db="EMBL/GenBank/DDBJ databases">
        <title>The Natural Products Discovery Center: Release of the First 8490 Sequenced Strains for Exploring Actinobacteria Biosynthetic Diversity.</title>
        <authorList>
            <person name="Kalkreuter E."/>
            <person name="Kautsar S.A."/>
            <person name="Yang D."/>
            <person name="Bader C.D."/>
            <person name="Teijaro C.N."/>
            <person name="Fluegel L."/>
            <person name="Davis C.M."/>
            <person name="Simpson J.R."/>
            <person name="Lauterbach L."/>
            <person name="Steele A.D."/>
            <person name="Gui C."/>
            <person name="Meng S."/>
            <person name="Li G."/>
            <person name="Viehrig K."/>
            <person name="Ye F."/>
            <person name="Su P."/>
            <person name="Kiefer A.F."/>
            <person name="Nichols A."/>
            <person name="Cepeda A.J."/>
            <person name="Yan W."/>
            <person name="Fan B."/>
            <person name="Jiang Y."/>
            <person name="Adhikari A."/>
            <person name="Zheng C.-J."/>
            <person name="Schuster L."/>
            <person name="Cowan T.M."/>
            <person name="Smanski M.J."/>
            <person name="Chevrette M.G."/>
            <person name="De Carvalho L.P.S."/>
            <person name="Shen B."/>
        </authorList>
    </citation>
    <scope>NUCLEOTIDE SEQUENCE [LARGE SCALE GENOMIC DNA]</scope>
    <source>
        <strain evidence="1 2">NPDC005137</strain>
    </source>
</reference>
<dbReference type="Proteomes" id="UP001550044">
    <property type="component" value="Unassembled WGS sequence"/>
</dbReference>
<evidence type="ECO:0000313" key="1">
    <source>
        <dbReference type="EMBL" id="MET8435866.1"/>
    </source>
</evidence>
<gene>
    <name evidence="1" type="ORF">ABZV61_24375</name>
</gene>
<protein>
    <submittedName>
        <fullName evidence="1">Uncharacterized protein</fullName>
    </submittedName>
</protein>
<keyword evidence="2" id="KW-1185">Reference proteome</keyword>
<dbReference type="RefSeq" id="WP_356711049.1">
    <property type="nucleotide sequence ID" value="NZ_JBEXIP010000021.1"/>
</dbReference>
<name>A0ABV2UDF0_9ACTN</name>
<dbReference type="EMBL" id="JBEXIP010000021">
    <property type="protein sequence ID" value="MET8435866.1"/>
    <property type="molecule type" value="Genomic_DNA"/>
</dbReference>
<sequence>MLRFLRRCFQGVGKAPGDPSVSVLSGSELWEVTDTVVAVAVHPDAVSAAELEICGAMGEDWPGDPTAVHAV</sequence>
<proteinExistence type="predicted"/>
<organism evidence="1 2">
    <name type="scientific">Streptomyces sp. 900116325</name>
    <dbReference type="NCBI Taxonomy" id="3154295"/>
    <lineage>
        <taxon>Bacteria</taxon>
        <taxon>Bacillati</taxon>
        <taxon>Actinomycetota</taxon>
        <taxon>Actinomycetes</taxon>
        <taxon>Kitasatosporales</taxon>
        <taxon>Streptomycetaceae</taxon>
        <taxon>Streptomyces</taxon>
    </lineage>
</organism>